<evidence type="ECO:0000313" key="2">
    <source>
        <dbReference type="Proteomes" id="UP000185426"/>
    </source>
</evidence>
<accession>A0A1L6ZD90</accession>
<dbReference type="AlphaFoldDB" id="A0A1L6ZD90"/>
<proteinExistence type="predicted"/>
<dbReference type="RefSeq" id="WP_075621289.1">
    <property type="nucleotide sequence ID" value="NZ_CP015607.1"/>
</dbReference>
<organism evidence="1 2">
    <name type="scientific">Bacillus safensis</name>
    <dbReference type="NCBI Taxonomy" id="561879"/>
    <lineage>
        <taxon>Bacteria</taxon>
        <taxon>Bacillati</taxon>
        <taxon>Bacillota</taxon>
        <taxon>Bacilli</taxon>
        <taxon>Bacillales</taxon>
        <taxon>Bacillaceae</taxon>
        <taxon>Bacillus</taxon>
    </lineage>
</organism>
<dbReference type="EMBL" id="CP015607">
    <property type="protein sequence ID" value="APT44471.1"/>
    <property type="molecule type" value="Genomic_DNA"/>
</dbReference>
<evidence type="ECO:0000313" key="1">
    <source>
        <dbReference type="EMBL" id="APT44471.1"/>
    </source>
</evidence>
<name>A0A1L6ZD90_BACIA</name>
<reference evidence="1 2" key="1">
    <citation type="submission" date="2016-05" db="EMBL/GenBank/DDBJ databases">
        <title>Complete Genome and Methylome Analysis of Psychrotrophic Bacterial Isolates from Antarctic Lake Untersee.</title>
        <authorList>
            <person name="Fomenkov A."/>
            <person name="Akimov V.N."/>
            <person name="Vasilyeva L.V."/>
            <person name="Andersen D."/>
            <person name="Vincze T."/>
            <person name="Roberts R.J."/>
        </authorList>
    </citation>
    <scope>NUCLEOTIDE SEQUENCE [LARGE SCALE GENOMIC DNA]</scope>
    <source>
        <strain evidence="1 2">U14-5</strain>
    </source>
</reference>
<protein>
    <submittedName>
        <fullName evidence="1">Uncharacterized protein</fullName>
    </submittedName>
</protein>
<sequence length="64" mass="7212">MFNTVSNLLKEQKVDLSKENAIIFCNDGYVKVSLENGHLDIEAIYIDRTIKFDSTLDGLLSFDG</sequence>
<dbReference type="Proteomes" id="UP000185426">
    <property type="component" value="Chromosome"/>
</dbReference>
<gene>
    <name evidence="1" type="ORF">BSA145_00135</name>
</gene>